<sequence>MAAGTSNQMAHSSFNFGATDLLRTILHQKLSLPAITYQNLQLRFVHHHHLISKNAFRLRQNQFIQTDAPQKFEIFVIFTFLSLETDSLRRITSHMTPSLGSAPFNRKGVGYFPVVARYGLEEDLLPFNYDSPKADYIESLSTGRLEMAQQSKLSDTEHMRKIH</sequence>
<evidence type="ECO:0000313" key="2">
    <source>
        <dbReference type="Proteomes" id="UP001196413"/>
    </source>
</evidence>
<reference evidence="1" key="1">
    <citation type="submission" date="2021-06" db="EMBL/GenBank/DDBJ databases">
        <title>Parelaphostrongylus tenuis whole genome reference sequence.</title>
        <authorList>
            <person name="Garwood T.J."/>
            <person name="Larsen P.A."/>
            <person name="Fountain-Jones N.M."/>
            <person name="Garbe J.R."/>
            <person name="Macchietto M.G."/>
            <person name="Kania S.A."/>
            <person name="Gerhold R.W."/>
            <person name="Richards J.E."/>
            <person name="Wolf T.M."/>
        </authorList>
    </citation>
    <scope>NUCLEOTIDE SEQUENCE</scope>
    <source>
        <strain evidence="1">MNPRO001-30</strain>
        <tissue evidence="1">Meninges</tissue>
    </source>
</reference>
<name>A0AAD5RER9_PARTN</name>
<organism evidence="1 2">
    <name type="scientific">Parelaphostrongylus tenuis</name>
    <name type="common">Meningeal worm</name>
    <dbReference type="NCBI Taxonomy" id="148309"/>
    <lineage>
        <taxon>Eukaryota</taxon>
        <taxon>Metazoa</taxon>
        <taxon>Ecdysozoa</taxon>
        <taxon>Nematoda</taxon>
        <taxon>Chromadorea</taxon>
        <taxon>Rhabditida</taxon>
        <taxon>Rhabditina</taxon>
        <taxon>Rhabditomorpha</taxon>
        <taxon>Strongyloidea</taxon>
        <taxon>Metastrongylidae</taxon>
        <taxon>Parelaphostrongylus</taxon>
    </lineage>
</organism>
<comment type="caution">
    <text evidence="1">The sequence shown here is derived from an EMBL/GenBank/DDBJ whole genome shotgun (WGS) entry which is preliminary data.</text>
</comment>
<gene>
    <name evidence="1" type="ORF">KIN20_037573</name>
</gene>
<protein>
    <submittedName>
        <fullName evidence="1">Uncharacterized protein</fullName>
    </submittedName>
</protein>
<dbReference type="AlphaFoldDB" id="A0AAD5RER9"/>
<proteinExistence type="predicted"/>
<keyword evidence="2" id="KW-1185">Reference proteome</keyword>
<dbReference type="EMBL" id="JAHQIW010007487">
    <property type="protein sequence ID" value="KAJ1374806.1"/>
    <property type="molecule type" value="Genomic_DNA"/>
</dbReference>
<evidence type="ECO:0000313" key="1">
    <source>
        <dbReference type="EMBL" id="KAJ1374806.1"/>
    </source>
</evidence>
<accession>A0AAD5RER9</accession>
<dbReference type="Proteomes" id="UP001196413">
    <property type="component" value="Unassembled WGS sequence"/>
</dbReference>